<organism evidence="6 7">
    <name type="scientific">Acanthochromis polyacanthus</name>
    <name type="common">spiny chromis</name>
    <dbReference type="NCBI Taxonomy" id="80966"/>
    <lineage>
        <taxon>Eukaryota</taxon>
        <taxon>Metazoa</taxon>
        <taxon>Chordata</taxon>
        <taxon>Craniata</taxon>
        <taxon>Vertebrata</taxon>
        <taxon>Euteleostomi</taxon>
        <taxon>Actinopterygii</taxon>
        <taxon>Neopterygii</taxon>
        <taxon>Teleostei</taxon>
        <taxon>Neoteleostei</taxon>
        <taxon>Acanthomorphata</taxon>
        <taxon>Ovalentaria</taxon>
        <taxon>Pomacentridae</taxon>
        <taxon>Acanthochromis</taxon>
    </lineage>
</organism>
<dbReference type="PANTHER" id="PTHR46545:SF1">
    <property type="entry name" value="LEUCINE-RICH REPEAT-CONTAINING PROTEIN 51"/>
    <property type="match status" value="1"/>
</dbReference>
<evidence type="ECO:0000256" key="1">
    <source>
        <dbReference type="ARBA" id="ARBA00004496"/>
    </source>
</evidence>
<reference evidence="6" key="1">
    <citation type="submission" date="2025-08" db="UniProtKB">
        <authorList>
            <consortium name="Ensembl"/>
        </authorList>
    </citation>
    <scope>IDENTIFICATION</scope>
</reference>
<evidence type="ECO:0000256" key="3">
    <source>
        <dbReference type="ARBA" id="ARBA00022490"/>
    </source>
</evidence>
<dbReference type="PROSITE" id="PS51450">
    <property type="entry name" value="LRR"/>
    <property type="match status" value="2"/>
</dbReference>
<dbReference type="InterPro" id="IPR001611">
    <property type="entry name" value="Leu-rich_rpt"/>
</dbReference>
<dbReference type="InParanoid" id="A0A3Q1EII0"/>
<keyword evidence="3" id="KW-0963">Cytoplasm</keyword>
<comment type="subcellular location">
    <subcellularLocation>
        <location evidence="1">Cytoplasm</location>
    </subcellularLocation>
</comment>
<dbReference type="Ensembl" id="ENSAPOT00000012603.1">
    <property type="protein sequence ID" value="ENSAPOP00000002932.1"/>
    <property type="gene ID" value="ENSAPOG00000004452.1"/>
</dbReference>
<accession>A0A3Q1EII0</accession>
<keyword evidence="5" id="KW-0677">Repeat</keyword>
<sequence length="187" mass="21483">MLLDRPLDLSMYGPPVDLSFNNMRALSQVPRSGLRPLSMNADNKYLSRSLRLCNNKITSVEGLQLTLSHFLAQPSKLGWLDLSFNKLTCIDRVLCELRELRVLYLHGNRIWNLSGVDKLVELQHLHTITLHGNAIENYKGYRRHVISALPQLKRMDFSAVTRQERVMANVRRRCTGCSINTKEAEDH</sequence>
<dbReference type="GeneTree" id="ENSGT00510000047925"/>
<dbReference type="AlphaFoldDB" id="A0A3Q1EII0"/>
<dbReference type="GO" id="GO:0005737">
    <property type="term" value="C:cytoplasm"/>
    <property type="evidence" value="ECO:0007669"/>
    <property type="project" value="UniProtKB-SubCell"/>
</dbReference>
<evidence type="ECO:0000256" key="2">
    <source>
        <dbReference type="ARBA" id="ARBA00014223"/>
    </source>
</evidence>
<evidence type="ECO:0000313" key="6">
    <source>
        <dbReference type="Ensembl" id="ENSAPOP00000002932.1"/>
    </source>
</evidence>
<keyword evidence="7" id="KW-1185">Reference proteome</keyword>
<dbReference type="SUPFAM" id="SSF52058">
    <property type="entry name" value="L domain-like"/>
    <property type="match status" value="1"/>
</dbReference>
<dbReference type="Gene3D" id="3.80.10.10">
    <property type="entry name" value="Ribonuclease Inhibitor"/>
    <property type="match status" value="1"/>
</dbReference>
<protein>
    <recommendedName>
        <fullName evidence="2">Leucine-rich repeat-containing protein 51</fullName>
    </recommendedName>
</protein>
<evidence type="ECO:0000256" key="5">
    <source>
        <dbReference type="ARBA" id="ARBA00022737"/>
    </source>
</evidence>
<dbReference type="Proteomes" id="UP000257200">
    <property type="component" value="Unplaced"/>
</dbReference>
<evidence type="ECO:0000313" key="7">
    <source>
        <dbReference type="Proteomes" id="UP000257200"/>
    </source>
</evidence>
<dbReference type="InterPro" id="IPR032675">
    <property type="entry name" value="LRR_dom_sf"/>
</dbReference>
<reference evidence="6" key="2">
    <citation type="submission" date="2025-09" db="UniProtKB">
        <authorList>
            <consortium name="Ensembl"/>
        </authorList>
    </citation>
    <scope>IDENTIFICATION</scope>
</reference>
<keyword evidence="4" id="KW-0433">Leucine-rich repeat</keyword>
<dbReference type="STRING" id="80966.ENSAPOP00000002932"/>
<dbReference type="PANTHER" id="PTHR46545">
    <property type="entry name" value="LEUCINE-RICH REPEAT-CONTAINING PROTEIN 51"/>
    <property type="match status" value="1"/>
</dbReference>
<dbReference type="Pfam" id="PF14580">
    <property type="entry name" value="LRR_9"/>
    <property type="match status" value="1"/>
</dbReference>
<proteinExistence type="predicted"/>
<evidence type="ECO:0000256" key="4">
    <source>
        <dbReference type="ARBA" id="ARBA00022614"/>
    </source>
</evidence>
<name>A0A3Q1EII0_9TELE</name>